<evidence type="ECO:0000313" key="13">
    <source>
        <dbReference type="EMBL" id="MBD1372082.1"/>
    </source>
</evidence>
<dbReference type="PANTHER" id="PTHR20857">
    <property type="entry name" value="THIAMINE-PHOSPHATE PYROPHOSPHORYLASE"/>
    <property type="match status" value="1"/>
</dbReference>
<accession>A0A926N934</accession>
<evidence type="ECO:0000256" key="2">
    <source>
        <dbReference type="ARBA" id="ARBA00022679"/>
    </source>
</evidence>
<comment type="function">
    <text evidence="9">Condenses 4-methyl-5-(beta-hydroxyethyl)thiazole monophosphate (THZ-P) and 2-methyl-4-amino-5-hydroxymethyl pyrimidine pyrophosphate (HMP-PP) to form thiamine monophosphate (TMP).</text>
</comment>
<evidence type="ECO:0000313" key="14">
    <source>
        <dbReference type="Proteomes" id="UP000661691"/>
    </source>
</evidence>
<comment type="cofactor">
    <cofactor evidence="9">
        <name>Mg(2+)</name>
        <dbReference type="ChEBI" id="CHEBI:18420"/>
    </cofactor>
    <text evidence="9">Binds 1 Mg(2+) ion per subunit.</text>
</comment>
<dbReference type="Proteomes" id="UP000661691">
    <property type="component" value="Unassembled WGS sequence"/>
</dbReference>
<proteinExistence type="inferred from homology"/>
<evidence type="ECO:0000256" key="10">
    <source>
        <dbReference type="RuleBase" id="RU003826"/>
    </source>
</evidence>
<feature type="binding site" evidence="9">
    <location>
        <position position="122"/>
    </location>
    <ligand>
        <name>4-amino-2-methyl-5-(diphosphooxymethyl)pyrimidine</name>
        <dbReference type="ChEBI" id="CHEBI:57841"/>
    </ligand>
</feature>
<comment type="catalytic activity">
    <reaction evidence="7 9 10">
        <text>2-(2-carboxy-4-methylthiazol-5-yl)ethyl phosphate + 4-amino-2-methyl-5-(diphosphooxymethyl)pyrimidine + 2 H(+) = thiamine phosphate + CO2 + diphosphate</text>
        <dbReference type="Rhea" id="RHEA:47848"/>
        <dbReference type="ChEBI" id="CHEBI:15378"/>
        <dbReference type="ChEBI" id="CHEBI:16526"/>
        <dbReference type="ChEBI" id="CHEBI:33019"/>
        <dbReference type="ChEBI" id="CHEBI:37575"/>
        <dbReference type="ChEBI" id="CHEBI:57841"/>
        <dbReference type="ChEBI" id="CHEBI:62890"/>
        <dbReference type="EC" id="2.5.1.3"/>
    </reaction>
</comment>
<dbReference type="SUPFAM" id="SSF51391">
    <property type="entry name" value="Thiamin phosphate synthase"/>
    <property type="match status" value="1"/>
</dbReference>
<comment type="catalytic activity">
    <reaction evidence="6 9 10">
        <text>4-methyl-5-(2-phosphooxyethyl)-thiazole + 4-amino-2-methyl-5-(diphosphooxymethyl)pyrimidine + H(+) = thiamine phosphate + diphosphate</text>
        <dbReference type="Rhea" id="RHEA:22328"/>
        <dbReference type="ChEBI" id="CHEBI:15378"/>
        <dbReference type="ChEBI" id="CHEBI:33019"/>
        <dbReference type="ChEBI" id="CHEBI:37575"/>
        <dbReference type="ChEBI" id="CHEBI:57841"/>
        <dbReference type="ChEBI" id="CHEBI:58296"/>
        <dbReference type="EC" id="2.5.1.3"/>
    </reaction>
</comment>
<keyword evidence="5 9" id="KW-0784">Thiamine biosynthesis</keyword>
<keyword evidence="4 9" id="KW-0460">Magnesium</keyword>
<protein>
    <recommendedName>
        <fullName evidence="9">Thiamine-phosphate synthase</fullName>
        <shortName evidence="9">TP synthase</shortName>
        <shortName evidence="9">TPS</shortName>
        <ecNumber evidence="9">2.5.1.3</ecNumber>
    </recommendedName>
    <alternativeName>
        <fullName evidence="9">Thiamine-phosphate pyrophosphorylase</fullName>
        <shortName evidence="9">TMP pyrophosphorylase</shortName>
        <shortName evidence="9">TMP-PPase</shortName>
    </alternativeName>
</protein>
<feature type="binding site" evidence="9">
    <location>
        <begin position="186"/>
        <end position="188"/>
    </location>
    <ligand>
        <name>2-[(2R,5Z)-2-carboxy-4-methylthiazol-5(2H)-ylidene]ethyl phosphate</name>
        <dbReference type="ChEBI" id="CHEBI:62899"/>
    </ligand>
</feature>
<gene>
    <name evidence="9" type="primary">thiE</name>
    <name evidence="13" type="ORF">IC620_06875</name>
</gene>
<evidence type="ECO:0000256" key="8">
    <source>
        <dbReference type="ARBA" id="ARBA00047883"/>
    </source>
</evidence>
<dbReference type="GO" id="GO:0000287">
    <property type="term" value="F:magnesium ion binding"/>
    <property type="evidence" value="ECO:0007669"/>
    <property type="project" value="UniProtKB-UniRule"/>
</dbReference>
<dbReference type="NCBIfam" id="TIGR00693">
    <property type="entry name" value="thiE"/>
    <property type="match status" value="1"/>
</dbReference>
<feature type="domain" description="Thiamine phosphate synthase/TenI" evidence="12">
    <location>
        <begin position="58"/>
        <end position="241"/>
    </location>
</feature>
<comment type="caution">
    <text evidence="13">The sequence shown here is derived from an EMBL/GenBank/DDBJ whole genome shotgun (WGS) entry which is preliminary data.</text>
</comment>
<dbReference type="PANTHER" id="PTHR20857:SF15">
    <property type="entry name" value="THIAMINE-PHOSPHATE SYNTHASE"/>
    <property type="match status" value="1"/>
</dbReference>
<keyword evidence="14" id="KW-1185">Reference proteome</keyword>
<reference evidence="13" key="1">
    <citation type="submission" date="2020-09" db="EMBL/GenBank/DDBJ databases">
        <title>A novel bacterium of genus Hazenella, isolated from South China Sea.</title>
        <authorList>
            <person name="Huang H."/>
            <person name="Mo K."/>
            <person name="Hu Y."/>
        </authorList>
    </citation>
    <scope>NUCLEOTIDE SEQUENCE</scope>
    <source>
        <strain evidence="13">IB182357</strain>
    </source>
</reference>
<dbReference type="AlphaFoldDB" id="A0A926N934"/>
<evidence type="ECO:0000256" key="9">
    <source>
        <dbReference type="HAMAP-Rule" id="MF_00097"/>
    </source>
</evidence>
<evidence type="ECO:0000256" key="3">
    <source>
        <dbReference type="ARBA" id="ARBA00022723"/>
    </source>
</evidence>
<name>A0A926N934_9BACL</name>
<feature type="binding site" evidence="9">
    <location>
        <begin position="87"/>
        <end position="91"/>
    </location>
    <ligand>
        <name>4-amino-2-methyl-5-(diphosphooxymethyl)pyrimidine</name>
        <dbReference type="ChEBI" id="CHEBI:57841"/>
    </ligand>
</feature>
<evidence type="ECO:0000256" key="11">
    <source>
        <dbReference type="RuleBase" id="RU004253"/>
    </source>
</evidence>
<dbReference type="InterPro" id="IPR034291">
    <property type="entry name" value="TMP_synthase"/>
</dbReference>
<dbReference type="GO" id="GO:0009228">
    <property type="term" value="P:thiamine biosynthetic process"/>
    <property type="evidence" value="ECO:0007669"/>
    <property type="project" value="UniProtKB-KW"/>
</dbReference>
<dbReference type="FunFam" id="3.20.20.70:FF:000096">
    <property type="entry name" value="Thiamine-phosphate synthase"/>
    <property type="match status" value="1"/>
</dbReference>
<dbReference type="GO" id="GO:0005737">
    <property type="term" value="C:cytoplasm"/>
    <property type="evidence" value="ECO:0007669"/>
    <property type="project" value="TreeGrafter"/>
</dbReference>
<evidence type="ECO:0000256" key="1">
    <source>
        <dbReference type="ARBA" id="ARBA00005165"/>
    </source>
</evidence>
<dbReference type="EC" id="2.5.1.3" evidence="9"/>
<comment type="pathway">
    <text evidence="1 9 11">Cofactor biosynthesis; thiamine diphosphate biosynthesis; thiamine phosphate from 4-amino-2-methyl-5-diphosphomethylpyrimidine and 4-methyl-5-(2-phosphoethyl)-thiazole: step 1/1.</text>
</comment>
<feature type="binding site" evidence="9">
    <location>
        <position position="189"/>
    </location>
    <ligand>
        <name>4-amino-2-methyl-5-(diphosphooxymethyl)pyrimidine</name>
        <dbReference type="ChEBI" id="CHEBI:57841"/>
    </ligand>
</feature>
<evidence type="ECO:0000259" key="12">
    <source>
        <dbReference type="Pfam" id="PF02581"/>
    </source>
</evidence>
<comment type="catalytic activity">
    <reaction evidence="8 9 10">
        <text>2-[(2R,5Z)-2-carboxy-4-methylthiazol-5(2H)-ylidene]ethyl phosphate + 4-amino-2-methyl-5-(diphosphooxymethyl)pyrimidine + 2 H(+) = thiamine phosphate + CO2 + diphosphate</text>
        <dbReference type="Rhea" id="RHEA:47844"/>
        <dbReference type="ChEBI" id="CHEBI:15378"/>
        <dbReference type="ChEBI" id="CHEBI:16526"/>
        <dbReference type="ChEBI" id="CHEBI:33019"/>
        <dbReference type="ChEBI" id="CHEBI:37575"/>
        <dbReference type="ChEBI" id="CHEBI:57841"/>
        <dbReference type="ChEBI" id="CHEBI:62899"/>
        <dbReference type="EC" id="2.5.1.3"/>
    </reaction>
</comment>
<feature type="binding site" evidence="9">
    <location>
        <position position="142"/>
    </location>
    <ligand>
        <name>Mg(2+)</name>
        <dbReference type="ChEBI" id="CHEBI:18420"/>
    </ligand>
</feature>
<evidence type="ECO:0000256" key="7">
    <source>
        <dbReference type="ARBA" id="ARBA00047851"/>
    </source>
</evidence>
<feature type="binding site" evidence="9">
    <location>
        <position position="218"/>
    </location>
    <ligand>
        <name>2-[(2R,5Z)-2-carboxy-4-methylthiazol-5(2H)-ylidene]ethyl phosphate</name>
        <dbReference type="ChEBI" id="CHEBI:62899"/>
    </ligand>
</feature>
<feature type="binding site" evidence="9">
    <location>
        <begin position="238"/>
        <end position="239"/>
    </location>
    <ligand>
        <name>2-[(2R,5Z)-2-carboxy-4-methylthiazol-5(2H)-ylidene]ethyl phosphate</name>
        <dbReference type="ChEBI" id="CHEBI:62899"/>
    </ligand>
</feature>
<dbReference type="CDD" id="cd00564">
    <property type="entry name" value="TMP_TenI"/>
    <property type="match status" value="1"/>
</dbReference>
<dbReference type="GO" id="GO:0004789">
    <property type="term" value="F:thiamine-phosphate diphosphorylase activity"/>
    <property type="evidence" value="ECO:0007669"/>
    <property type="project" value="UniProtKB-UniRule"/>
</dbReference>
<evidence type="ECO:0000256" key="6">
    <source>
        <dbReference type="ARBA" id="ARBA00047334"/>
    </source>
</evidence>
<dbReference type="Gene3D" id="3.20.20.70">
    <property type="entry name" value="Aldolase class I"/>
    <property type="match status" value="1"/>
</dbReference>
<comment type="similarity">
    <text evidence="9 10">Belongs to the thiamine-phosphate synthase family.</text>
</comment>
<dbReference type="GO" id="GO:0009229">
    <property type="term" value="P:thiamine diphosphate biosynthetic process"/>
    <property type="evidence" value="ECO:0007669"/>
    <property type="project" value="UniProtKB-UniRule"/>
</dbReference>
<feature type="binding site" evidence="9">
    <location>
        <position position="123"/>
    </location>
    <ligand>
        <name>Mg(2+)</name>
        <dbReference type="ChEBI" id="CHEBI:18420"/>
    </ligand>
</feature>
<evidence type="ECO:0000256" key="5">
    <source>
        <dbReference type="ARBA" id="ARBA00022977"/>
    </source>
</evidence>
<dbReference type="InterPro" id="IPR022998">
    <property type="entry name" value="ThiamineP_synth_TenI"/>
</dbReference>
<dbReference type="HAMAP" id="MF_00097">
    <property type="entry name" value="TMP_synthase"/>
    <property type="match status" value="1"/>
</dbReference>
<sequence length="269" mass="29750">MSHSRTSKGTIGSRICRNSDTICICCDCGFFATRKWSWTDESLGFSSERGDKVIPLSLYLILGSQNCKYAPEFVLQEAIRGGVTMFQFREKGESALPYREKRDLAKRLQQICQNNDIPFIVNDDIELTRELNADGIHIGQDDRPLKDVRAWFPDKIVGVSAHDVGEASKAMREGADYLGVGPMYHTDTKPDIELVKGPAVIQAMRKSGIQIPIVGIGGITHANAEAVLRAGADGIAVISAITKDQDPYQAAQMFCTDKTKRLDNKQLLR</sequence>
<dbReference type="EMBL" id="JACXAH010000008">
    <property type="protein sequence ID" value="MBD1372082.1"/>
    <property type="molecule type" value="Genomic_DNA"/>
</dbReference>
<dbReference type="InterPro" id="IPR013785">
    <property type="entry name" value="Aldolase_TIM"/>
</dbReference>
<dbReference type="InterPro" id="IPR036206">
    <property type="entry name" value="ThiamineP_synth_sf"/>
</dbReference>
<keyword evidence="2 9" id="KW-0808">Transferase</keyword>
<organism evidence="13 14">
    <name type="scientific">Polycladospora coralii</name>
    <dbReference type="NCBI Taxonomy" id="2771432"/>
    <lineage>
        <taxon>Bacteria</taxon>
        <taxon>Bacillati</taxon>
        <taxon>Bacillota</taxon>
        <taxon>Bacilli</taxon>
        <taxon>Bacillales</taxon>
        <taxon>Thermoactinomycetaceae</taxon>
        <taxon>Polycladospora</taxon>
    </lineage>
</organism>
<dbReference type="Pfam" id="PF02581">
    <property type="entry name" value="TMP-TENI"/>
    <property type="match status" value="1"/>
</dbReference>
<keyword evidence="3 9" id="KW-0479">Metal-binding</keyword>
<feature type="binding site" evidence="9">
    <location>
        <position position="160"/>
    </location>
    <ligand>
        <name>4-amino-2-methyl-5-(diphosphooxymethyl)pyrimidine</name>
        <dbReference type="ChEBI" id="CHEBI:57841"/>
    </ligand>
</feature>
<evidence type="ECO:0000256" key="4">
    <source>
        <dbReference type="ARBA" id="ARBA00022842"/>
    </source>
</evidence>